<dbReference type="AlphaFoldDB" id="A0A1K1RFI4"/>
<dbReference type="CDD" id="cd16345">
    <property type="entry name" value="LMWP_ArsC"/>
    <property type="match status" value="1"/>
</dbReference>
<sequence>MYIQTVVLPEEPPVFVRLMADPVRWQLARALAVGDLRVRELVAAVGHPQNLVSYHLRQLRSAGLVTARRSSFDGRDSYYHLDLARCADAWAEAGTALHPGIGSPAGAAEPRAGRARVLFLCTGNSGRSPLAEALLRHRTRGAVEVTSAGSHPKPLHPDAVRAAAERGITLEHEPTHLDTLRRRRFDWVISLCDKVREVVPAFPGRPMTIHWSLPDPAREPDPGGDTFAAFARTAAELDTRIRFLPFTLTTDAEETRT</sequence>
<dbReference type="STRING" id="546364.SAMN04489730_3196"/>
<dbReference type="PANTHER" id="PTHR43428">
    <property type="entry name" value="ARSENATE REDUCTASE"/>
    <property type="match status" value="1"/>
</dbReference>
<dbReference type="InterPro" id="IPR023485">
    <property type="entry name" value="Ptyr_pPase"/>
</dbReference>
<dbReference type="InterPro" id="IPR036390">
    <property type="entry name" value="WH_DNA-bd_sf"/>
</dbReference>
<dbReference type="PANTHER" id="PTHR43428:SF1">
    <property type="entry name" value="ARSENATE REDUCTASE"/>
    <property type="match status" value="1"/>
</dbReference>
<dbReference type="SMART" id="SM00418">
    <property type="entry name" value="HTH_ARSR"/>
    <property type="match status" value="1"/>
</dbReference>
<proteinExistence type="predicted"/>
<evidence type="ECO:0000256" key="1">
    <source>
        <dbReference type="ARBA" id="ARBA00022849"/>
    </source>
</evidence>
<protein>
    <submittedName>
        <fullName evidence="3">Protein-tyrosine-phosphatase</fullName>
    </submittedName>
</protein>
<dbReference type="Gene3D" id="1.10.10.10">
    <property type="entry name" value="Winged helix-like DNA-binding domain superfamily/Winged helix DNA-binding domain"/>
    <property type="match status" value="1"/>
</dbReference>
<accession>A0A1K1RFI4</accession>
<dbReference type="Gene3D" id="3.40.50.2300">
    <property type="match status" value="1"/>
</dbReference>
<dbReference type="SUPFAM" id="SSF46785">
    <property type="entry name" value="Winged helix' DNA-binding domain"/>
    <property type="match status" value="1"/>
</dbReference>
<dbReference type="CDD" id="cd00090">
    <property type="entry name" value="HTH_ARSR"/>
    <property type="match status" value="1"/>
</dbReference>
<dbReference type="InterPro" id="IPR036388">
    <property type="entry name" value="WH-like_DNA-bd_sf"/>
</dbReference>
<gene>
    <name evidence="3" type="ORF">SAMN04489730_3196</name>
</gene>
<dbReference type="Pfam" id="PF01451">
    <property type="entry name" value="LMWPc"/>
    <property type="match status" value="1"/>
</dbReference>
<keyword evidence="4" id="KW-1185">Reference proteome</keyword>
<feature type="domain" description="HTH arsR-type" evidence="2">
    <location>
        <begin position="3"/>
        <end position="101"/>
    </location>
</feature>
<dbReference type="Pfam" id="PF01022">
    <property type="entry name" value="HTH_5"/>
    <property type="match status" value="1"/>
</dbReference>
<dbReference type="InterPro" id="IPR036196">
    <property type="entry name" value="Ptyr_pPase_sf"/>
</dbReference>
<dbReference type="Proteomes" id="UP000182740">
    <property type="component" value="Unassembled WGS sequence"/>
</dbReference>
<dbReference type="InterPro" id="IPR011991">
    <property type="entry name" value="ArsR-like_HTH"/>
</dbReference>
<dbReference type="EMBL" id="FPJG01000006">
    <property type="protein sequence ID" value="SFW70951.1"/>
    <property type="molecule type" value="Genomic_DNA"/>
</dbReference>
<dbReference type="GO" id="GO:0003700">
    <property type="term" value="F:DNA-binding transcription factor activity"/>
    <property type="evidence" value="ECO:0007669"/>
    <property type="project" value="InterPro"/>
</dbReference>
<evidence type="ECO:0000259" key="2">
    <source>
        <dbReference type="PROSITE" id="PS50987"/>
    </source>
</evidence>
<dbReference type="SMART" id="SM00226">
    <property type="entry name" value="LMWPc"/>
    <property type="match status" value="1"/>
</dbReference>
<evidence type="ECO:0000313" key="3">
    <source>
        <dbReference type="EMBL" id="SFW70951.1"/>
    </source>
</evidence>
<name>A0A1K1RFI4_9PSEU</name>
<dbReference type="OrthoDB" id="9784339at2"/>
<reference evidence="4" key="1">
    <citation type="submission" date="2016-11" db="EMBL/GenBank/DDBJ databases">
        <authorList>
            <person name="Varghese N."/>
            <person name="Submissions S."/>
        </authorList>
    </citation>
    <scope>NUCLEOTIDE SEQUENCE [LARGE SCALE GENOMIC DNA]</scope>
    <source>
        <strain evidence="4">DSM 44671</strain>
    </source>
</reference>
<keyword evidence="1" id="KW-0059">Arsenical resistance</keyword>
<dbReference type="PROSITE" id="PS50987">
    <property type="entry name" value="HTH_ARSR_2"/>
    <property type="match status" value="1"/>
</dbReference>
<organism evidence="3 4">
    <name type="scientific">Amycolatopsis australiensis</name>
    <dbReference type="NCBI Taxonomy" id="546364"/>
    <lineage>
        <taxon>Bacteria</taxon>
        <taxon>Bacillati</taxon>
        <taxon>Actinomycetota</taxon>
        <taxon>Actinomycetes</taxon>
        <taxon>Pseudonocardiales</taxon>
        <taxon>Pseudonocardiaceae</taxon>
        <taxon>Amycolatopsis</taxon>
    </lineage>
</organism>
<dbReference type="InterPro" id="IPR001845">
    <property type="entry name" value="HTH_ArsR_DNA-bd_dom"/>
</dbReference>
<dbReference type="NCBIfam" id="NF033788">
    <property type="entry name" value="HTH_metalloreg"/>
    <property type="match status" value="1"/>
</dbReference>
<evidence type="ECO:0000313" key="4">
    <source>
        <dbReference type="Proteomes" id="UP000182740"/>
    </source>
</evidence>
<dbReference type="GO" id="GO:0046685">
    <property type="term" value="P:response to arsenic-containing substance"/>
    <property type="evidence" value="ECO:0007669"/>
    <property type="project" value="UniProtKB-KW"/>
</dbReference>
<dbReference type="SUPFAM" id="SSF52788">
    <property type="entry name" value="Phosphotyrosine protein phosphatases I"/>
    <property type="match status" value="1"/>
</dbReference>